<dbReference type="EMBL" id="LAVV01012050">
    <property type="protein sequence ID" value="KNZ47088.1"/>
    <property type="molecule type" value="Genomic_DNA"/>
</dbReference>
<proteinExistence type="predicted"/>
<accession>A0A0L6UEU2</accession>
<sequence>MLAKEQAQQLATEENLCQTQAHLDAAVGQQNQNPTPPQIAPAPPPTSSSNYMVLAKHQHFNGALGAPAKSFVGQILLHTITYPNQFPTDSSKVAFAISFMTEYAETWSQPYLMKVLNAEEVAFNKFLDDFKSSFFDHNCQHRAEVALQSLRQNGTVSAYMQEFNSHACTVGWTDTPLMSLYQHGLKENVQLAVQDRQLKASRMADTPPSPPLAAPTTDPNAMDLLAFQRGPNNGLSGAKQALQVQLKLCFRCGQAGNVSCGCSNGSRQSQAEINRIRANPSTTF</sequence>
<organism evidence="3 4">
    <name type="scientific">Puccinia sorghi</name>
    <dbReference type="NCBI Taxonomy" id="27349"/>
    <lineage>
        <taxon>Eukaryota</taxon>
        <taxon>Fungi</taxon>
        <taxon>Dikarya</taxon>
        <taxon>Basidiomycota</taxon>
        <taxon>Pucciniomycotina</taxon>
        <taxon>Pucciniomycetes</taxon>
        <taxon>Pucciniales</taxon>
        <taxon>Pucciniaceae</taxon>
        <taxon>Puccinia</taxon>
    </lineage>
</organism>
<evidence type="ECO:0000313" key="4">
    <source>
        <dbReference type="Proteomes" id="UP000037035"/>
    </source>
</evidence>
<gene>
    <name evidence="3" type="ORF">VP01_669g5</name>
</gene>
<feature type="region of interest" description="Disordered" evidence="1">
    <location>
        <begin position="199"/>
        <end position="219"/>
    </location>
</feature>
<dbReference type="PANTHER" id="PTHR15503">
    <property type="entry name" value="LDOC1 RELATED"/>
    <property type="match status" value="1"/>
</dbReference>
<dbReference type="Proteomes" id="UP000037035">
    <property type="component" value="Unassembled WGS sequence"/>
</dbReference>
<comment type="caution">
    <text evidence="3">The sequence shown here is derived from an EMBL/GenBank/DDBJ whole genome shotgun (WGS) entry which is preliminary data.</text>
</comment>
<dbReference type="VEuPathDB" id="FungiDB:VP01_669g5"/>
<reference evidence="3 4" key="1">
    <citation type="submission" date="2015-08" db="EMBL/GenBank/DDBJ databases">
        <title>Next Generation Sequencing and Analysis of the Genome of Puccinia sorghi L Schw, the Causal Agent of Maize Common Rust.</title>
        <authorList>
            <person name="Rochi L."/>
            <person name="Burguener G."/>
            <person name="Darino M."/>
            <person name="Turjanski A."/>
            <person name="Kreff E."/>
            <person name="Dieguez M.J."/>
            <person name="Sacco F."/>
        </authorList>
    </citation>
    <scope>NUCLEOTIDE SEQUENCE [LARGE SCALE GENOMIC DNA]</scope>
    <source>
        <strain evidence="3 4">RO10H11247</strain>
    </source>
</reference>
<feature type="domain" description="Retrotransposon gag" evidence="2">
    <location>
        <begin position="95"/>
        <end position="187"/>
    </location>
</feature>
<dbReference type="InterPro" id="IPR005162">
    <property type="entry name" value="Retrotrans_gag_dom"/>
</dbReference>
<dbReference type="STRING" id="27349.A0A0L6UEU2"/>
<dbReference type="Pfam" id="PF03732">
    <property type="entry name" value="Retrotrans_gag"/>
    <property type="match status" value="1"/>
</dbReference>
<dbReference type="InterPro" id="IPR032567">
    <property type="entry name" value="RTL1-rel"/>
</dbReference>
<evidence type="ECO:0000259" key="2">
    <source>
        <dbReference type="Pfam" id="PF03732"/>
    </source>
</evidence>
<dbReference type="PANTHER" id="PTHR15503:SF22">
    <property type="entry name" value="TRANSPOSON TY3-I GAG POLYPROTEIN"/>
    <property type="match status" value="1"/>
</dbReference>
<protein>
    <recommendedName>
        <fullName evidence="2">Retrotransposon gag domain-containing protein</fullName>
    </recommendedName>
</protein>
<keyword evidence="4" id="KW-1185">Reference proteome</keyword>
<name>A0A0L6UEU2_9BASI</name>
<evidence type="ECO:0000313" key="3">
    <source>
        <dbReference type="EMBL" id="KNZ47088.1"/>
    </source>
</evidence>
<evidence type="ECO:0000256" key="1">
    <source>
        <dbReference type="SAM" id="MobiDB-lite"/>
    </source>
</evidence>
<dbReference type="OrthoDB" id="1745472at2759"/>
<dbReference type="AlphaFoldDB" id="A0A0L6UEU2"/>